<feature type="binding site" evidence="1">
    <location>
        <position position="26"/>
    </location>
    <ligand>
        <name>Zn(2+)</name>
        <dbReference type="ChEBI" id="CHEBI:29105"/>
    </ligand>
</feature>
<feature type="binding site" evidence="1">
    <location>
        <position position="184"/>
    </location>
    <ligand>
        <name>Zn(2+)</name>
        <dbReference type="ChEBI" id="CHEBI:29105"/>
    </ligand>
</feature>
<accession>A0A7W7ZCH9</accession>
<dbReference type="Pfam" id="PF03352">
    <property type="entry name" value="Adenine_glyco"/>
    <property type="match status" value="1"/>
</dbReference>
<proteinExistence type="predicted"/>
<evidence type="ECO:0000313" key="2">
    <source>
        <dbReference type="EMBL" id="MBB5057252.1"/>
    </source>
</evidence>
<gene>
    <name evidence="2" type="ORF">HDF16_001937</name>
</gene>
<reference evidence="2 3" key="1">
    <citation type="submission" date="2020-08" db="EMBL/GenBank/DDBJ databases">
        <title>Genomic Encyclopedia of Type Strains, Phase IV (KMG-V): Genome sequencing to study the core and pangenomes of soil and plant-associated prokaryotes.</title>
        <authorList>
            <person name="Whitman W."/>
        </authorList>
    </citation>
    <scope>NUCLEOTIDE SEQUENCE [LARGE SCALE GENOMIC DNA]</scope>
    <source>
        <strain evidence="2 3">M8UP14</strain>
    </source>
</reference>
<dbReference type="GO" id="GO:0046872">
    <property type="term" value="F:metal ion binding"/>
    <property type="evidence" value="ECO:0007669"/>
    <property type="project" value="UniProtKB-KW"/>
</dbReference>
<keyword evidence="1" id="KW-0862">Zinc</keyword>
<keyword evidence="2" id="KW-0326">Glycosidase</keyword>
<dbReference type="Proteomes" id="UP000540989">
    <property type="component" value="Unassembled WGS sequence"/>
</dbReference>
<feature type="binding site" evidence="1">
    <location>
        <position position="13"/>
    </location>
    <ligand>
        <name>Zn(2+)</name>
        <dbReference type="ChEBI" id="CHEBI:29105"/>
    </ligand>
</feature>
<keyword evidence="2" id="KW-0378">Hydrolase</keyword>
<dbReference type="RefSeq" id="WP_184215852.1">
    <property type="nucleotide sequence ID" value="NZ_JACHIP010000002.1"/>
</dbReference>
<keyword evidence="3" id="KW-1185">Reference proteome</keyword>
<dbReference type="PANTHER" id="PTHR30037">
    <property type="entry name" value="DNA-3-METHYLADENINE GLYCOSYLASE 1"/>
    <property type="match status" value="1"/>
</dbReference>
<sequence length="190" mass="21415">MVTAKGGSEIKRCAWAQNDPLMREYHDKEWGVPEHDSRALWELLMLEGFQAGLSWITVLRKREAFRRAFAEFDPEVVARFREKDVARLMGDAGIIRAKAKIDATIRGAQIFLEMRESGTEFGAWAWGQVGGKPVRNKGAVPAQTPLSEKVSKELKLKGFKFVGPVIVYSWMQASGMVDDHAGDCFRRTRA</sequence>
<dbReference type="SUPFAM" id="SSF48150">
    <property type="entry name" value="DNA-glycosylase"/>
    <property type="match status" value="1"/>
</dbReference>
<dbReference type="InterPro" id="IPR052891">
    <property type="entry name" value="DNA-3mA_glycosylase"/>
</dbReference>
<organism evidence="2 3">
    <name type="scientific">Granulicella aggregans</name>
    <dbReference type="NCBI Taxonomy" id="474949"/>
    <lineage>
        <taxon>Bacteria</taxon>
        <taxon>Pseudomonadati</taxon>
        <taxon>Acidobacteriota</taxon>
        <taxon>Terriglobia</taxon>
        <taxon>Terriglobales</taxon>
        <taxon>Acidobacteriaceae</taxon>
        <taxon>Granulicella</taxon>
    </lineage>
</organism>
<dbReference type="InterPro" id="IPR011257">
    <property type="entry name" value="DNA_glycosylase"/>
</dbReference>
<evidence type="ECO:0000313" key="3">
    <source>
        <dbReference type="Proteomes" id="UP000540989"/>
    </source>
</evidence>
<dbReference type="InterPro" id="IPR005019">
    <property type="entry name" value="Adenine_glyco"/>
</dbReference>
<dbReference type="PANTHER" id="PTHR30037:SF4">
    <property type="entry name" value="DNA-3-METHYLADENINE GLYCOSYLASE I"/>
    <property type="match status" value="1"/>
</dbReference>
<dbReference type="EMBL" id="JACHIP010000002">
    <property type="protein sequence ID" value="MBB5057252.1"/>
    <property type="molecule type" value="Genomic_DNA"/>
</dbReference>
<dbReference type="Gene3D" id="1.10.340.30">
    <property type="entry name" value="Hypothetical protein, domain 2"/>
    <property type="match status" value="1"/>
</dbReference>
<keyword evidence="1" id="KW-0479">Metal-binding</keyword>
<comment type="caution">
    <text evidence="2">The sequence shown here is derived from an EMBL/GenBank/DDBJ whole genome shotgun (WGS) entry which is preliminary data.</text>
</comment>
<dbReference type="EC" id="3.2.2.20" evidence="2"/>
<feature type="binding site" evidence="1">
    <location>
        <position position="180"/>
    </location>
    <ligand>
        <name>Zn(2+)</name>
        <dbReference type="ChEBI" id="CHEBI:29105"/>
    </ligand>
</feature>
<dbReference type="GO" id="GO:0006284">
    <property type="term" value="P:base-excision repair"/>
    <property type="evidence" value="ECO:0007669"/>
    <property type="project" value="InterPro"/>
</dbReference>
<dbReference type="GO" id="GO:0008725">
    <property type="term" value="F:DNA-3-methyladenine glycosylase activity"/>
    <property type="evidence" value="ECO:0007669"/>
    <property type="project" value="UniProtKB-EC"/>
</dbReference>
<name>A0A7W7ZCH9_9BACT</name>
<protein>
    <submittedName>
        <fullName evidence="2">DNA-3-methyladenine glycosylase I</fullName>
        <ecNumber evidence="2">3.2.2.20</ecNumber>
    </submittedName>
</protein>
<evidence type="ECO:0000256" key="1">
    <source>
        <dbReference type="PIRSR" id="PIRSR605019-1"/>
    </source>
</evidence>
<dbReference type="AlphaFoldDB" id="A0A7W7ZCH9"/>